<dbReference type="AlphaFoldDB" id="A0A5A9P1M6"/>
<dbReference type="Proteomes" id="UP000324632">
    <property type="component" value="Chromosome 11"/>
</dbReference>
<organism evidence="2 3">
    <name type="scientific">Triplophysa tibetana</name>
    <dbReference type="NCBI Taxonomy" id="1572043"/>
    <lineage>
        <taxon>Eukaryota</taxon>
        <taxon>Metazoa</taxon>
        <taxon>Chordata</taxon>
        <taxon>Craniata</taxon>
        <taxon>Vertebrata</taxon>
        <taxon>Euteleostomi</taxon>
        <taxon>Actinopterygii</taxon>
        <taxon>Neopterygii</taxon>
        <taxon>Teleostei</taxon>
        <taxon>Ostariophysi</taxon>
        <taxon>Cypriniformes</taxon>
        <taxon>Nemacheilidae</taxon>
        <taxon>Triplophysa</taxon>
    </lineage>
</organism>
<reference evidence="2 3" key="1">
    <citation type="journal article" date="2019" name="Mol. Ecol. Resour.">
        <title>Chromosome-level genome assembly of Triplophysa tibetana, a fish adapted to the harsh high-altitude environment of the Tibetan Plateau.</title>
        <authorList>
            <person name="Yang X."/>
            <person name="Liu H."/>
            <person name="Ma Z."/>
            <person name="Zou Y."/>
            <person name="Zou M."/>
            <person name="Mao Y."/>
            <person name="Li X."/>
            <person name="Wang H."/>
            <person name="Chen T."/>
            <person name="Wang W."/>
            <person name="Yang R."/>
        </authorList>
    </citation>
    <scope>NUCLEOTIDE SEQUENCE [LARGE SCALE GENOMIC DNA]</scope>
    <source>
        <strain evidence="2">TTIB1903HZAU</strain>
        <tissue evidence="2">Muscle</tissue>
    </source>
</reference>
<feature type="region of interest" description="Disordered" evidence="1">
    <location>
        <begin position="150"/>
        <end position="194"/>
    </location>
</feature>
<keyword evidence="3" id="KW-1185">Reference proteome</keyword>
<evidence type="ECO:0000313" key="3">
    <source>
        <dbReference type="Proteomes" id="UP000324632"/>
    </source>
</evidence>
<proteinExistence type="predicted"/>
<sequence>MRGAYSFVRRSAERLIESDRRQSRGPGDRGDHALIKGLFAHQGSRLNTSYSLSHFKPAVLAGTHLGKSSERPLLYGSLSTAVLPLCQHRASRLNLASPEAPRLSTAPATLYQLILRRVQLLFLPVCLLRFLMLKHIQTIEGIKAFTGSLGDLNGSEDPSDDVSMSGEEGGASDQEDSAECDGSSPSSFPPLYNEGEKKHSKTWLSFYKVSEAALKPRTHETLAAPDECEEDEKGLLHCSEEEEEEETEGEAEPHWNGPVIGVILIAVRLPLDDSSGDVSAIGIFPPNKLTAKRMRKRGSEREKERGGIDVCEQASRSLLLHVAHELASTDGTTHNDYKPYQMPAQY</sequence>
<gene>
    <name evidence="2" type="ORF">E1301_Tti020617</name>
</gene>
<comment type="caution">
    <text evidence="2">The sequence shown here is derived from an EMBL/GenBank/DDBJ whole genome shotgun (WGS) entry which is preliminary data.</text>
</comment>
<evidence type="ECO:0000313" key="2">
    <source>
        <dbReference type="EMBL" id="KAA0715031.1"/>
    </source>
</evidence>
<protein>
    <submittedName>
        <fullName evidence="2">Uncharacterized protein</fullName>
    </submittedName>
</protein>
<dbReference type="EMBL" id="SOYY01000011">
    <property type="protein sequence ID" value="KAA0715031.1"/>
    <property type="molecule type" value="Genomic_DNA"/>
</dbReference>
<name>A0A5A9P1M6_9TELE</name>
<evidence type="ECO:0000256" key="1">
    <source>
        <dbReference type="SAM" id="MobiDB-lite"/>
    </source>
</evidence>
<accession>A0A5A9P1M6</accession>